<keyword evidence="8 12" id="KW-0520">NAD</keyword>
<evidence type="ECO:0000256" key="4">
    <source>
        <dbReference type="ARBA" id="ARBA00022679"/>
    </source>
</evidence>
<dbReference type="CDD" id="cd01412">
    <property type="entry name" value="SIRT5_Af1_CobB"/>
    <property type="match status" value="1"/>
</dbReference>
<evidence type="ECO:0000256" key="12">
    <source>
        <dbReference type="HAMAP-Rule" id="MF_03160"/>
    </source>
</evidence>
<evidence type="ECO:0000256" key="2">
    <source>
        <dbReference type="ARBA" id="ARBA00004514"/>
    </source>
</evidence>
<dbReference type="GO" id="GO:0005730">
    <property type="term" value="C:nucleolus"/>
    <property type="evidence" value="ECO:0007669"/>
    <property type="project" value="TreeGrafter"/>
</dbReference>
<comment type="similarity">
    <text evidence="12">Belongs to the sirtuin family. Class III subfamily.</text>
</comment>
<dbReference type="InterPro" id="IPR003000">
    <property type="entry name" value="Sirtuin"/>
</dbReference>
<evidence type="ECO:0000256" key="10">
    <source>
        <dbReference type="ARBA" id="ARBA00023242"/>
    </source>
</evidence>
<dbReference type="Proteomes" id="UP000053872">
    <property type="component" value="Unassembled WGS sequence"/>
</dbReference>
<keyword evidence="6 12" id="KW-0862">Zinc</keyword>
<keyword evidence="9 12" id="KW-0496">Mitochondrion</keyword>
<dbReference type="InterPro" id="IPR026590">
    <property type="entry name" value="Ssirtuin_cat_dom"/>
</dbReference>
<evidence type="ECO:0000256" key="5">
    <source>
        <dbReference type="ARBA" id="ARBA00022723"/>
    </source>
</evidence>
<dbReference type="PANTHER" id="PTHR32337:SF2">
    <property type="entry name" value="NUCLEOLAR PROTEIN 7"/>
    <property type="match status" value="1"/>
</dbReference>
<dbReference type="GO" id="GO:0005829">
    <property type="term" value="C:cytosol"/>
    <property type="evidence" value="ECO:0007669"/>
    <property type="project" value="UniProtKB-SubCell"/>
</dbReference>
<feature type="binding site" evidence="12">
    <location>
        <begin position="250"/>
        <end position="252"/>
    </location>
    <ligand>
        <name>NAD(+)</name>
        <dbReference type="ChEBI" id="CHEBI:57540"/>
    </ligand>
</feature>
<dbReference type="HAMAP" id="MF_01121">
    <property type="entry name" value="Sirtuin_ClassIII"/>
    <property type="match status" value="1"/>
</dbReference>
<evidence type="ECO:0000313" key="16">
    <source>
        <dbReference type="Proteomes" id="UP000053872"/>
    </source>
</evidence>
<dbReference type="InterPro" id="IPR029035">
    <property type="entry name" value="DHS-like_NAD/FAD-binding_dom"/>
</dbReference>
<dbReference type="GO" id="GO:0036055">
    <property type="term" value="F:protein-succinyllysine desuccinylase activity"/>
    <property type="evidence" value="ECO:0007669"/>
    <property type="project" value="UniProtKB-UniRule"/>
</dbReference>
<keyword evidence="3 12" id="KW-0963">Cytoplasm</keyword>
<dbReference type="GO" id="GO:0008270">
    <property type="term" value="F:zinc ion binding"/>
    <property type="evidence" value="ECO:0007669"/>
    <property type="project" value="UniProtKB-UniRule"/>
</dbReference>
<feature type="binding site" evidence="12">
    <location>
        <position position="294"/>
    </location>
    <ligand>
        <name>NAD(+)</name>
        <dbReference type="ChEBI" id="CHEBI:57540"/>
    </ligand>
</feature>
<dbReference type="EMBL" id="AKCR02000001">
    <property type="protein sequence ID" value="PKK33772.1"/>
    <property type="molecule type" value="Genomic_DNA"/>
</dbReference>
<dbReference type="GO" id="GO:0061697">
    <property type="term" value="F:protein-glutaryllysine deglutarylase activity"/>
    <property type="evidence" value="ECO:0007669"/>
    <property type="project" value="RHEA"/>
</dbReference>
<evidence type="ECO:0000256" key="3">
    <source>
        <dbReference type="ARBA" id="ARBA00022490"/>
    </source>
</evidence>
<sequence>MLMSLFQFTARRLVSQVHCGFKASSKKQKFCLEMARPSSNMADFREVFAKAKHIAIITGAGVSAESGVPTFRGAGGFWRKWQAQELATPEAFARNPSRVWEFYHYRREVMLSKHPNPAHIAIAECERRLSKQGRSVVVITQNIDELHRKAGTKHLLEIHGSLFKTRCTNCGNVAANYKSPICPALAGKGAPDPETQDAAIRVEDLPQCEEDGCNGLLRPHVVWFGETLDPNILTAVEKELEICDLCLVVGTSSVVYPAAMFAPQVSARGVPVAEFNMEATPATNRFRFHFPGPCGTTLPPALARESAPLTALSLQRRKLLPEAVLQELAAAPPERAEEQAAAANTGELCGGGAAKQSEGKAQRLVKKVVQRKGARSKGNYVAVRLKDQTLEGLHQKLARDFLSTHLYGPGTNRVGANEFFSLENKKNPVRKAAVQFVDKSWGQEKKLKAARFKQRWLATQIKKQV</sequence>
<evidence type="ECO:0000256" key="7">
    <source>
        <dbReference type="ARBA" id="ARBA00022946"/>
    </source>
</evidence>
<evidence type="ECO:0000256" key="6">
    <source>
        <dbReference type="ARBA" id="ARBA00022833"/>
    </source>
</evidence>
<keyword evidence="7 12" id="KW-0809">Transit peptide</keyword>
<dbReference type="OrthoDB" id="424302at2759"/>
<dbReference type="FunCoup" id="A0A2I0MVS3">
    <property type="interactions" value="24"/>
</dbReference>
<dbReference type="AlphaFoldDB" id="A0A2I0MVS3"/>
<dbReference type="GO" id="GO:0005739">
    <property type="term" value="C:mitochondrion"/>
    <property type="evidence" value="ECO:0007669"/>
    <property type="project" value="UniProtKB-SubCell"/>
</dbReference>
<feature type="binding site" evidence="12 13">
    <location>
        <position position="208"/>
    </location>
    <ligand>
        <name>Zn(2+)</name>
        <dbReference type="ChEBI" id="CHEBI:29105"/>
    </ligand>
</feature>
<feature type="binding site" evidence="12">
    <location>
        <begin position="59"/>
        <end position="78"/>
    </location>
    <ligand>
        <name>NAD(+)</name>
        <dbReference type="ChEBI" id="CHEBI:57540"/>
    </ligand>
</feature>
<dbReference type="Gene3D" id="3.30.1600.10">
    <property type="entry name" value="SIR2/SIRT2 'Small Domain"/>
    <property type="match status" value="1"/>
</dbReference>
<dbReference type="GO" id="GO:0070403">
    <property type="term" value="F:NAD+ binding"/>
    <property type="evidence" value="ECO:0007669"/>
    <property type="project" value="UniProtKB-UniRule"/>
</dbReference>
<comment type="catalytic activity">
    <reaction evidence="12">
        <text>N(6)-succinyl-L-lysyl-[protein] + NAD(+) + H2O = 2''-O-succinyl-ADP-D-ribose + nicotinamide + L-lysyl-[protein]</text>
        <dbReference type="Rhea" id="RHEA:47668"/>
        <dbReference type="Rhea" id="RHEA-COMP:9752"/>
        <dbReference type="Rhea" id="RHEA-COMP:11877"/>
        <dbReference type="ChEBI" id="CHEBI:15377"/>
        <dbReference type="ChEBI" id="CHEBI:17154"/>
        <dbReference type="ChEBI" id="CHEBI:29969"/>
        <dbReference type="ChEBI" id="CHEBI:57540"/>
        <dbReference type="ChEBI" id="CHEBI:87830"/>
        <dbReference type="ChEBI" id="CHEBI:87832"/>
    </reaction>
</comment>
<feature type="active site" description="Proton acceptor" evidence="12 13">
    <location>
        <position position="159"/>
    </location>
</feature>
<feature type="binding site" evidence="12">
    <location>
        <position position="106"/>
    </location>
    <ligand>
        <name>substrate</name>
    </ligand>
</feature>
<comment type="cofactor">
    <cofactor evidence="12">
        <name>Zn(2+)</name>
        <dbReference type="ChEBI" id="CHEBI:29105"/>
    </cofactor>
    <text evidence="12">Binds 1 zinc ion per subunit.</text>
</comment>
<dbReference type="STRING" id="8932.A0A2I0MVS3"/>
<feature type="binding site" evidence="12 13">
    <location>
        <position position="167"/>
    </location>
    <ligand>
        <name>Zn(2+)</name>
        <dbReference type="ChEBI" id="CHEBI:29105"/>
    </ligand>
</feature>
<dbReference type="FunFam" id="3.30.1600.10:FF:000005">
    <property type="entry name" value="NAD-dependent protein deacylase sirtuin-5, mitochondrial"/>
    <property type="match status" value="1"/>
</dbReference>
<reference evidence="15 16" key="1">
    <citation type="journal article" date="2013" name="Science">
        <title>Genomic diversity and evolution of the head crest in the rock pigeon.</title>
        <authorList>
            <person name="Shapiro M.D."/>
            <person name="Kronenberg Z."/>
            <person name="Li C."/>
            <person name="Domyan E.T."/>
            <person name="Pan H."/>
            <person name="Campbell M."/>
            <person name="Tan H."/>
            <person name="Huff C.D."/>
            <person name="Hu H."/>
            <person name="Vickrey A.I."/>
            <person name="Nielsen S.C."/>
            <person name="Stringham S.A."/>
            <person name="Hu H."/>
            <person name="Willerslev E."/>
            <person name="Gilbert M.T."/>
            <person name="Yandell M."/>
            <person name="Zhang G."/>
            <person name="Wang J."/>
        </authorList>
    </citation>
    <scope>NUCLEOTIDE SEQUENCE [LARGE SCALE GENOMIC DNA]</scope>
    <source>
        <tissue evidence="15">Blood</tissue>
    </source>
</reference>
<keyword evidence="16" id="KW-1185">Reference proteome</keyword>
<dbReference type="InterPro" id="IPR012579">
    <property type="entry name" value="NOL7_C"/>
</dbReference>
<dbReference type="Gene3D" id="3.40.50.1220">
    <property type="entry name" value="TPP-binding domain"/>
    <property type="match status" value="1"/>
</dbReference>
<gene>
    <name evidence="12" type="primary">SIRT5</name>
    <name evidence="15" type="ORF">A306_00001865</name>
</gene>
<dbReference type="SUPFAM" id="SSF52467">
    <property type="entry name" value="DHS-like NAD/FAD-binding domain"/>
    <property type="match status" value="1"/>
</dbReference>
<dbReference type="PROSITE" id="PS50305">
    <property type="entry name" value="SIRTUIN"/>
    <property type="match status" value="1"/>
</dbReference>
<feature type="domain" description="Deacetylase sirtuin-type" evidence="14">
    <location>
        <begin position="34"/>
        <end position="308"/>
    </location>
</feature>
<comment type="domain">
    <text evidence="12">In contrast to class I sirtuins, class III sirtuins have only weak deacetylase activity. Difference in substrate specificity is probably due to a larger hydrophobic pocket with 2 residues (Tyr-103 and Arg-106) that bind to malonylated and succinylated substrates and define the specificity.</text>
</comment>
<organism evidence="15 16">
    <name type="scientific">Columba livia</name>
    <name type="common">Rock dove</name>
    <dbReference type="NCBI Taxonomy" id="8932"/>
    <lineage>
        <taxon>Eukaryota</taxon>
        <taxon>Metazoa</taxon>
        <taxon>Chordata</taxon>
        <taxon>Craniata</taxon>
        <taxon>Vertebrata</taxon>
        <taxon>Euteleostomi</taxon>
        <taxon>Archelosauria</taxon>
        <taxon>Archosauria</taxon>
        <taxon>Dinosauria</taxon>
        <taxon>Saurischia</taxon>
        <taxon>Theropoda</taxon>
        <taxon>Coelurosauria</taxon>
        <taxon>Aves</taxon>
        <taxon>Neognathae</taxon>
        <taxon>Neoaves</taxon>
        <taxon>Columbimorphae</taxon>
        <taxon>Columbiformes</taxon>
        <taxon>Columbidae</taxon>
        <taxon>Columba</taxon>
    </lineage>
</organism>
<name>A0A2I0MVS3_COLLI</name>
<evidence type="ECO:0000259" key="14">
    <source>
        <dbReference type="PROSITE" id="PS50305"/>
    </source>
</evidence>
<dbReference type="EC" id="2.3.1.-" evidence="12"/>
<evidence type="ECO:0000256" key="9">
    <source>
        <dbReference type="ARBA" id="ARBA00023128"/>
    </source>
</evidence>
<dbReference type="InterPro" id="IPR027546">
    <property type="entry name" value="Sirtuin_class_III"/>
</dbReference>
<comment type="subcellular location">
    <subcellularLocation>
        <location evidence="2 12">Cytoplasm</location>
        <location evidence="2 12">Cytosol</location>
    </subcellularLocation>
    <subcellularLocation>
        <location evidence="12">Mitochondrion</location>
    </subcellularLocation>
    <subcellularLocation>
        <location evidence="1 12">Nucleus</location>
    </subcellularLocation>
    <text evidence="12">Mainly mitochondrial. Also present extramitochondrially, with a fraction present in the cytosol and very small amounts also detected in the nucleus.</text>
</comment>
<comment type="catalytic activity">
    <reaction evidence="11 12">
        <text>N(6)-glutaryl-L-lysyl-[protein] + NAD(+) + H2O = 2''-O-glutaryl-ADP-D-ribose + nicotinamide + L-lysyl-[protein]</text>
        <dbReference type="Rhea" id="RHEA:47664"/>
        <dbReference type="Rhea" id="RHEA-COMP:9752"/>
        <dbReference type="Rhea" id="RHEA-COMP:11875"/>
        <dbReference type="ChEBI" id="CHEBI:15377"/>
        <dbReference type="ChEBI" id="CHEBI:17154"/>
        <dbReference type="ChEBI" id="CHEBI:29969"/>
        <dbReference type="ChEBI" id="CHEBI:57540"/>
        <dbReference type="ChEBI" id="CHEBI:87828"/>
        <dbReference type="ChEBI" id="CHEBI:87829"/>
    </reaction>
</comment>
<feature type="binding site" evidence="12 13">
    <location>
        <position position="170"/>
    </location>
    <ligand>
        <name>Zn(2+)</name>
        <dbReference type="ChEBI" id="CHEBI:29105"/>
    </ligand>
</feature>
<accession>A0A2I0MVS3</accession>
<feature type="binding site" evidence="12">
    <location>
        <position position="103"/>
    </location>
    <ligand>
        <name>substrate</name>
    </ligand>
</feature>
<dbReference type="InterPro" id="IPR026591">
    <property type="entry name" value="Sirtuin_cat_small_dom_sf"/>
</dbReference>
<protein>
    <recommendedName>
        <fullName evidence="12">NAD-dependent protein deacylase sirtuin-5, mitochondrial</fullName>
        <ecNumber evidence="12">2.3.1.-</ecNumber>
    </recommendedName>
    <alternativeName>
        <fullName evidence="12">Regulatory protein SIR2 homolog 5</fullName>
    </alternativeName>
    <alternativeName>
        <fullName evidence="12">SIR2-like protein 5</fullName>
    </alternativeName>
</protein>
<feature type="binding site" evidence="12 13">
    <location>
        <position position="213"/>
    </location>
    <ligand>
        <name>Zn(2+)</name>
        <dbReference type="ChEBI" id="CHEBI:29105"/>
    </ligand>
</feature>
<evidence type="ECO:0000256" key="1">
    <source>
        <dbReference type="ARBA" id="ARBA00004123"/>
    </source>
</evidence>
<keyword evidence="4 12" id="KW-0808">Transferase</keyword>
<keyword evidence="10 12" id="KW-0539">Nucleus</keyword>
<evidence type="ECO:0000313" key="15">
    <source>
        <dbReference type="EMBL" id="PKK33772.1"/>
    </source>
</evidence>
<dbReference type="PANTHER" id="PTHR32337">
    <property type="entry name" value="NUCLEOLAR PROTEIN 7"/>
    <property type="match status" value="1"/>
</dbReference>
<comment type="catalytic activity">
    <reaction evidence="12">
        <text>N(6)-malonyl-L-lysyl-[protein] + NAD(+) + H2O = 2''-O-malonyl-ADP-D-ribose + nicotinamide + L-lysyl-[protein]</text>
        <dbReference type="Rhea" id="RHEA:47672"/>
        <dbReference type="Rhea" id="RHEA-COMP:9752"/>
        <dbReference type="Rhea" id="RHEA-COMP:11878"/>
        <dbReference type="ChEBI" id="CHEBI:15377"/>
        <dbReference type="ChEBI" id="CHEBI:17154"/>
        <dbReference type="ChEBI" id="CHEBI:29969"/>
        <dbReference type="ChEBI" id="CHEBI:57540"/>
        <dbReference type="ChEBI" id="CHEBI:87831"/>
        <dbReference type="ChEBI" id="CHEBI:87833"/>
    </reaction>
</comment>
<comment type="caution">
    <text evidence="15">The sequence shown here is derived from an EMBL/GenBank/DDBJ whole genome shotgun (WGS) entry which is preliminary data.</text>
</comment>
<evidence type="ECO:0000256" key="8">
    <source>
        <dbReference type="ARBA" id="ARBA00023027"/>
    </source>
</evidence>
<feature type="binding site" evidence="12">
    <location>
        <begin position="141"/>
        <end position="144"/>
    </location>
    <ligand>
        <name>NAD(+)</name>
        <dbReference type="ChEBI" id="CHEBI:57540"/>
    </ligand>
</feature>
<dbReference type="GO" id="GO:0036054">
    <property type="term" value="F:protein-malonyllysine demalonylase activity"/>
    <property type="evidence" value="ECO:0007669"/>
    <property type="project" value="UniProtKB-UniRule"/>
</dbReference>
<dbReference type="InParanoid" id="A0A2I0MVS3"/>
<comment type="function">
    <text evidence="12">NAD-dependent lysine demalonylase, desuccinylase and deglutarylase that specifically removes malonyl, succinyl and glutaryl groups on target proteins. Has weak NAD-dependent protein deacetylase activity; however this activity may not be physiologically relevant in vivo.</text>
</comment>
<dbReference type="GO" id="GO:0003723">
    <property type="term" value="F:RNA binding"/>
    <property type="evidence" value="ECO:0007669"/>
    <property type="project" value="TreeGrafter"/>
</dbReference>
<proteinExistence type="inferred from homology"/>
<dbReference type="Pfam" id="PF08157">
    <property type="entry name" value="NUC129"/>
    <property type="match status" value="1"/>
</dbReference>
<dbReference type="KEGG" id="clv:102093099"/>
<dbReference type="Pfam" id="PF02146">
    <property type="entry name" value="SIR2"/>
    <property type="match status" value="1"/>
</dbReference>
<keyword evidence="5 12" id="KW-0479">Metal-binding</keyword>
<dbReference type="GO" id="GO:0034979">
    <property type="term" value="F:NAD-dependent protein lysine deacetylase activity"/>
    <property type="evidence" value="ECO:0007669"/>
    <property type="project" value="UniProtKB-UniRule"/>
</dbReference>
<evidence type="ECO:0000256" key="13">
    <source>
        <dbReference type="PROSITE-ProRule" id="PRU00236"/>
    </source>
</evidence>
<evidence type="ECO:0000256" key="11">
    <source>
        <dbReference type="ARBA" id="ARBA00050628"/>
    </source>
</evidence>
<feature type="binding site" evidence="12">
    <location>
        <begin position="276"/>
        <end position="278"/>
    </location>
    <ligand>
        <name>NAD(+)</name>
        <dbReference type="ChEBI" id="CHEBI:57540"/>
    </ligand>
</feature>